<proteinExistence type="predicted"/>
<evidence type="ECO:0000313" key="3">
    <source>
        <dbReference type="Proteomes" id="UP001210130"/>
    </source>
</evidence>
<sequence length="123" mass="14211">MKYYPAEKVIAWMKNDEVCFSVPESRDYQPVFISINLRGTPPKKKRFVENPILLVRENNLCVPPSFYQFPDNSESPYIVEFILQSKNKSNPPRSFIAGFNMIAGKASGVQLTKLEYDVPVREY</sequence>
<keyword evidence="3" id="KW-1185">Reference proteome</keyword>
<name>A0AAJ5QVW5_9ENTR</name>
<accession>A0AAJ5QVW5</accession>
<dbReference type="Pfam" id="PF24295">
    <property type="entry name" value="DUF7480"/>
    <property type="match status" value="1"/>
</dbReference>
<gene>
    <name evidence="2" type="ORF">OR613_07035</name>
</gene>
<dbReference type="RefSeq" id="WP_242627886.1">
    <property type="nucleotide sequence ID" value="NZ_CP112887.1"/>
</dbReference>
<dbReference type="InterPro" id="IPR055903">
    <property type="entry name" value="DUF7480"/>
</dbReference>
<dbReference type="Proteomes" id="UP001210130">
    <property type="component" value="Chromosome"/>
</dbReference>
<dbReference type="AlphaFoldDB" id="A0AAJ5QVW5"/>
<protein>
    <recommendedName>
        <fullName evidence="1">DUF7480 domain-containing protein</fullName>
    </recommendedName>
</protein>
<dbReference type="NCBIfam" id="NF045617">
    <property type="entry name" value="mostly_LP"/>
    <property type="match status" value="1"/>
</dbReference>
<reference evidence="2 3" key="1">
    <citation type="journal article" date="2023" name="Microbiol. Resour. Announc.">
        <title>Complete Genome Sequence of the First Colistin-Resistant Raoultella electrica Strain.</title>
        <authorList>
            <person name="Aldeia C."/>
            <person name="Campos-Madueno E.I."/>
            <person name="Sendi P."/>
            <person name="Endimiani A."/>
        </authorList>
    </citation>
    <scope>NUCLEOTIDE SEQUENCE [LARGE SCALE GENOMIC DNA]</scope>
    <source>
        <strain evidence="2 3">S2-IND-01-C</strain>
    </source>
</reference>
<dbReference type="InterPro" id="IPR054657">
    <property type="entry name" value="T6SS_periplasmic_put"/>
</dbReference>
<evidence type="ECO:0000259" key="1">
    <source>
        <dbReference type="Pfam" id="PF24295"/>
    </source>
</evidence>
<dbReference type="EMBL" id="CP112887">
    <property type="protein sequence ID" value="WBW62665.1"/>
    <property type="molecule type" value="Genomic_DNA"/>
</dbReference>
<evidence type="ECO:0000313" key="2">
    <source>
        <dbReference type="EMBL" id="WBW62665.1"/>
    </source>
</evidence>
<organism evidence="2 3">
    <name type="scientific">Klebsiella electrica</name>
    <dbReference type="NCBI Taxonomy" id="1259973"/>
    <lineage>
        <taxon>Bacteria</taxon>
        <taxon>Pseudomonadati</taxon>
        <taxon>Pseudomonadota</taxon>
        <taxon>Gammaproteobacteria</taxon>
        <taxon>Enterobacterales</taxon>
        <taxon>Enterobacteriaceae</taxon>
        <taxon>Klebsiella/Raoultella group</taxon>
        <taxon>Klebsiella</taxon>
    </lineage>
</organism>
<feature type="domain" description="DUF7480" evidence="1">
    <location>
        <begin position="8"/>
        <end position="102"/>
    </location>
</feature>